<feature type="transmembrane region" description="Helical" evidence="1">
    <location>
        <begin position="64"/>
        <end position="83"/>
    </location>
</feature>
<gene>
    <name evidence="2" type="ORF">LVJ82_05045</name>
</gene>
<dbReference type="EMBL" id="CP091511">
    <property type="protein sequence ID" value="UOO90351.1"/>
    <property type="molecule type" value="Genomic_DNA"/>
</dbReference>
<name>A0ABY4E4P4_9NEIS</name>
<evidence type="ECO:0000313" key="2">
    <source>
        <dbReference type="EMBL" id="UOO90351.1"/>
    </source>
</evidence>
<keyword evidence="1" id="KW-1133">Transmembrane helix</keyword>
<reference evidence="2 3" key="1">
    <citation type="journal article" date="2022" name="Res Sq">
        <title>Evolution of multicellular longitudinally dividing oral cavity symbionts (Neisseriaceae).</title>
        <authorList>
            <person name="Nyongesa S."/>
            <person name="Weber P."/>
            <person name="Bernet E."/>
            <person name="Pullido F."/>
            <person name="Nieckarz M."/>
            <person name="Delaby M."/>
            <person name="Nieves C."/>
            <person name="Viehboeck T."/>
            <person name="Krause N."/>
            <person name="Rivera-Millot A."/>
            <person name="Nakamura A."/>
            <person name="Vischer N."/>
            <person name="VanNieuwenhze M."/>
            <person name="Brun Y."/>
            <person name="Cava F."/>
            <person name="Bulgheresi S."/>
            <person name="Veyrier F."/>
        </authorList>
    </citation>
    <scope>NUCLEOTIDE SEQUENCE [LARGE SCALE GENOMIC DNA]</scope>
    <source>
        <strain evidence="2 3">SN4</strain>
    </source>
</reference>
<keyword evidence="1" id="KW-0812">Transmembrane</keyword>
<organism evidence="2 3">
    <name type="scientific">Vitreoscilla massiliensis</name>
    <dbReference type="NCBI Taxonomy" id="1689272"/>
    <lineage>
        <taxon>Bacteria</taxon>
        <taxon>Pseudomonadati</taxon>
        <taxon>Pseudomonadota</taxon>
        <taxon>Betaproteobacteria</taxon>
        <taxon>Neisseriales</taxon>
        <taxon>Neisseriaceae</taxon>
        <taxon>Vitreoscilla</taxon>
    </lineage>
</organism>
<keyword evidence="1" id="KW-0472">Membrane</keyword>
<sequence length="93" mass="10449">MGVYILWFLLCILGIGLCILTLITANQRMPKVQGVCLLAGVVLLLSTLGLSVYDIQTKPELDTYFMGMQVLPLVMYAWIGYFASKQLRRFKTA</sequence>
<feature type="transmembrane region" description="Helical" evidence="1">
    <location>
        <begin position="6"/>
        <end position="25"/>
    </location>
</feature>
<accession>A0ABY4E4P4</accession>
<proteinExistence type="predicted"/>
<feature type="transmembrane region" description="Helical" evidence="1">
    <location>
        <begin position="32"/>
        <end position="52"/>
    </location>
</feature>
<evidence type="ECO:0000256" key="1">
    <source>
        <dbReference type="SAM" id="Phobius"/>
    </source>
</evidence>
<dbReference type="Proteomes" id="UP000832011">
    <property type="component" value="Chromosome"/>
</dbReference>
<evidence type="ECO:0000313" key="3">
    <source>
        <dbReference type="Proteomes" id="UP000832011"/>
    </source>
</evidence>
<protein>
    <submittedName>
        <fullName evidence="2">Uncharacterized protein</fullName>
    </submittedName>
</protein>
<keyword evidence="3" id="KW-1185">Reference proteome</keyword>
<dbReference type="RefSeq" id="WP_147645364.1">
    <property type="nucleotide sequence ID" value="NZ_CABKVG010000008.1"/>
</dbReference>